<dbReference type="OrthoDB" id="45518at2759"/>
<protein>
    <recommendedName>
        <fullName evidence="2">Phosducin domain-containing protein</fullName>
    </recommendedName>
</protein>
<accession>A0A9P8PNQ0</accession>
<keyword evidence="4" id="KW-1185">Reference proteome</keyword>
<dbReference type="Proteomes" id="UP000774326">
    <property type="component" value="Unassembled WGS sequence"/>
</dbReference>
<reference evidence="3" key="1">
    <citation type="journal article" date="2021" name="Open Biol.">
        <title>Shared evolutionary footprints suggest mitochondrial oxidative damage underlies multiple complex I losses in fungi.</title>
        <authorList>
            <person name="Schikora-Tamarit M.A."/>
            <person name="Marcet-Houben M."/>
            <person name="Nosek J."/>
            <person name="Gabaldon T."/>
        </authorList>
    </citation>
    <scope>NUCLEOTIDE SEQUENCE</scope>
    <source>
        <strain evidence="3">CBS2887</strain>
    </source>
</reference>
<dbReference type="InterPro" id="IPR024253">
    <property type="entry name" value="Phosducin_thioredoxin-like_dom"/>
</dbReference>
<dbReference type="Pfam" id="PF02114">
    <property type="entry name" value="Phosducin"/>
    <property type="match status" value="1"/>
</dbReference>
<dbReference type="InterPro" id="IPR036249">
    <property type="entry name" value="Thioredoxin-like_sf"/>
</dbReference>
<dbReference type="CDD" id="cd02988">
    <property type="entry name" value="Phd_like_VIAF"/>
    <property type="match status" value="1"/>
</dbReference>
<feature type="domain" description="Phosducin" evidence="2">
    <location>
        <begin position="41"/>
        <end position="222"/>
    </location>
</feature>
<dbReference type="Gene3D" id="3.40.30.10">
    <property type="entry name" value="Glutaredoxin"/>
    <property type="match status" value="1"/>
</dbReference>
<dbReference type="SUPFAM" id="SSF52833">
    <property type="entry name" value="Thioredoxin-like"/>
    <property type="match status" value="1"/>
</dbReference>
<sequence>MDPNAKIQVQVDETEDTEWNDILRAKGIIPERPPSPSAQIEQALEEAIVKQWENRLENKTIEELEDLEDEEDEEFLESYKLKRMQEINTLNKKRERFGVVYPVTKPEYNKEITEASKQSSNPDADEDDGTFVFVHMSSQSALQSRLLSSLFQTLARKFEELKFVDIPAIRAVENYPDSNTPTLLIYHKGDVVKQYVTLLQLGGNSTTLKDMEAVLVKVGAVASTDRRLIINSDEDELENSGSLKFMKKSIRGRADDSDDDDFFD</sequence>
<proteinExistence type="inferred from homology"/>
<dbReference type="AlphaFoldDB" id="A0A9P8PNQ0"/>
<dbReference type="GO" id="GO:0005737">
    <property type="term" value="C:cytoplasm"/>
    <property type="evidence" value="ECO:0007669"/>
    <property type="project" value="TreeGrafter"/>
</dbReference>
<dbReference type="EMBL" id="JAEUBG010005395">
    <property type="protein sequence ID" value="KAH3675613.1"/>
    <property type="molecule type" value="Genomic_DNA"/>
</dbReference>
<reference evidence="3" key="2">
    <citation type="submission" date="2021-01" db="EMBL/GenBank/DDBJ databases">
        <authorList>
            <person name="Schikora-Tamarit M.A."/>
        </authorList>
    </citation>
    <scope>NUCLEOTIDE SEQUENCE</scope>
    <source>
        <strain evidence="3">CBS2887</strain>
    </source>
</reference>
<dbReference type="PANTHER" id="PTHR45809:SF3">
    <property type="entry name" value="VIRAL IAP-ASSOCIATED FACTOR HOMOLOG"/>
    <property type="match status" value="1"/>
</dbReference>
<evidence type="ECO:0000313" key="3">
    <source>
        <dbReference type="EMBL" id="KAH3675613.1"/>
    </source>
</evidence>
<dbReference type="InterPro" id="IPR051498">
    <property type="entry name" value="Phosducin-like_chap/apop_reg"/>
</dbReference>
<evidence type="ECO:0000259" key="2">
    <source>
        <dbReference type="Pfam" id="PF02114"/>
    </source>
</evidence>
<dbReference type="PANTHER" id="PTHR45809">
    <property type="entry name" value="VIRAL IAP-ASSOCIATED FACTOR HOMOLOG"/>
    <property type="match status" value="1"/>
</dbReference>
<comment type="caution">
    <text evidence="3">The sequence shown here is derived from an EMBL/GenBank/DDBJ whole genome shotgun (WGS) entry which is preliminary data.</text>
</comment>
<evidence type="ECO:0000256" key="1">
    <source>
        <dbReference type="ARBA" id="ARBA00009686"/>
    </source>
</evidence>
<comment type="similarity">
    <text evidence="1">Belongs to the phosducin family.</text>
</comment>
<name>A0A9P8PNQ0_WICPI</name>
<organism evidence="3 4">
    <name type="scientific">Wickerhamomyces pijperi</name>
    <name type="common">Yeast</name>
    <name type="synonym">Pichia pijperi</name>
    <dbReference type="NCBI Taxonomy" id="599730"/>
    <lineage>
        <taxon>Eukaryota</taxon>
        <taxon>Fungi</taxon>
        <taxon>Dikarya</taxon>
        <taxon>Ascomycota</taxon>
        <taxon>Saccharomycotina</taxon>
        <taxon>Saccharomycetes</taxon>
        <taxon>Phaffomycetales</taxon>
        <taxon>Wickerhamomycetaceae</taxon>
        <taxon>Wickerhamomyces</taxon>
    </lineage>
</organism>
<dbReference type="GO" id="GO:0006457">
    <property type="term" value="P:protein folding"/>
    <property type="evidence" value="ECO:0007669"/>
    <property type="project" value="TreeGrafter"/>
</dbReference>
<gene>
    <name evidence="3" type="ORF">WICPIJ_009328</name>
</gene>
<evidence type="ECO:0000313" key="4">
    <source>
        <dbReference type="Proteomes" id="UP000774326"/>
    </source>
</evidence>